<proteinExistence type="inferred from homology"/>
<organism evidence="12 13">
    <name type="scientific">Tistrella mobilis</name>
    <dbReference type="NCBI Taxonomy" id="171437"/>
    <lineage>
        <taxon>Bacteria</taxon>
        <taxon>Pseudomonadati</taxon>
        <taxon>Pseudomonadota</taxon>
        <taxon>Alphaproteobacteria</taxon>
        <taxon>Geminicoccales</taxon>
        <taxon>Geminicoccaceae</taxon>
        <taxon>Tistrella</taxon>
    </lineage>
</organism>
<accession>A0A162LZ12</accession>
<dbReference type="SUPFAM" id="SSF52833">
    <property type="entry name" value="Thioredoxin-like"/>
    <property type="match status" value="1"/>
</dbReference>
<evidence type="ECO:0000256" key="1">
    <source>
        <dbReference type="ARBA" id="ARBA00010643"/>
    </source>
</evidence>
<dbReference type="FunFam" id="3.40.30.10:FF:000022">
    <property type="entry name" value="NADH dehydrogenase flavoprotein 2, mitochondrial"/>
    <property type="match status" value="1"/>
</dbReference>
<evidence type="ECO:0000256" key="10">
    <source>
        <dbReference type="PIRSR" id="PIRSR000216-1"/>
    </source>
</evidence>
<keyword evidence="3 10" id="KW-0479">Metal-binding</keyword>
<evidence type="ECO:0000313" key="13">
    <source>
        <dbReference type="Proteomes" id="UP000075787"/>
    </source>
</evidence>
<dbReference type="PANTHER" id="PTHR10371">
    <property type="entry name" value="NADH DEHYDROGENASE UBIQUINONE FLAVOPROTEIN 2, MITOCHONDRIAL"/>
    <property type="match status" value="1"/>
</dbReference>
<evidence type="ECO:0000256" key="5">
    <source>
        <dbReference type="ARBA" id="ARBA00023004"/>
    </source>
</evidence>
<evidence type="ECO:0000256" key="4">
    <source>
        <dbReference type="ARBA" id="ARBA00022967"/>
    </source>
</evidence>
<evidence type="ECO:0000256" key="11">
    <source>
        <dbReference type="SAM" id="MobiDB-lite"/>
    </source>
</evidence>
<dbReference type="NCBIfam" id="NF005725">
    <property type="entry name" value="PRK07539.1-5"/>
    <property type="match status" value="1"/>
</dbReference>
<dbReference type="GO" id="GO:0008324">
    <property type="term" value="F:monoatomic cation transmembrane transporter activity"/>
    <property type="evidence" value="ECO:0007669"/>
    <property type="project" value="UniProtKB-ARBA"/>
</dbReference>
<dbReference type="GO" id="GO:1902494">
    <property type="term" value="C:catalytic complex"/>
    <property type="evidence" value="ECO:0007669"/>
    <property type="project" value="UniProtKB-ARBA"/>
</dbReference>
<dbReference type="Gene3D" id="3.40.30.10">
    <property type="entry name" value="Glutaredoxin"/>
    <property type="match status" value="1"/>
</dbReference>
<reference evidence="12 13" key="1">
    <citation type="submission" date="2015-12" db="EMBL/GenBank/DDBJ databases">
        <title>Genome sequence of Tistrella mobilis MCCC 1A02139.</title>
        <authorList>
            <person name="Lu L."/>
            <person name="Lai Q."/>
            <person name="Shao Z."/>
            <person name="Qian P."/>
        </authorList>
    </citation>
    <scope>NUCLEOTIDE SEQUENCE [LARGE SCALE GENOMIC DNA]</scope>
    <source>
        <strain evidence="12 13">MCCC 1A02139</strain>
    </source>
</reference>
<evidence type="ECO:0000256" key="6">
    <source>
        <dbReference type="ARBA" id="ARBA00023014"/>
    </source>
</evidence>
<dbReference type="GeneID" id="97241592"/>
<dbReference type="InterPro" id="IPR042128">
    <property type="entry name" value="NuoE_dom"/>
</dbReference>
<evidence type="ECO:0000313" key="12">
    <source>
        <dbReference type="EMBL" id="KYO57605.1"/>
    </source>
</evidence>
<dbReference type="GO" id="GO:0031967">
    <property type="term" value="C:organelle envelope"/>
    <property type="evidence" value="ECO:0007669"/>
    <property type="project" value="UniProtKB-ARBA"/>
</dbReference>
<comment type="similarity">
    <text evidence="1">Belongs to the complex I 24 kDa subunit family.</text>
</comment>
<feature type="binding site" evidence="10">
    <location>
        <position position="99"/>
    </location>
    <ligand>
        <name>[2Fe-2S] cluster</name>
        <dbReference type="ChEBI" id="CHEBI:190135"/>
    </ligand>
</feature>
<dbReference type="GO" id="GO:0031090">
    <property type="term" value="C:organelle membrane"/>
    <property type="evidence" value="ECO:0007669"/>
    <property type="project" value="UniProtKB-ARBA"/>
</dbReference>
<dbReference type="InterPro" id="IPR036249">
    <property type="entry name" value="Thioredoxin-like_sf"/>
</dbReference>
<dbReference type="GO" id="GO:0098662">
    <property type="term" value="P:inorganic cation transmembrane transport"/>
    <property type="evidence" value="ECO:0007669"/>
    <property type="project" value="UniProtKB-ARBA"/>
</dbReference>
<dbReference type="GO" id="GO:0051537">
    <property type="term" value="F:2 iron, 2 sulfur cluster binding"/>
    <property type="evidence" value="ECO:0007669"/>
    <property type="project" value="UniProtKB-KW"/>
</dbReference>
<dbReference type="FunFam" id="1.10.10.1590:FF:000001">
    <property type="entry name" value="NADH-quinone oxidoreductase subunit E"/>
    <property type="match status" value="1"/>
</dbReference>
<evidence type="ECO:0000256" key="7">
    <source>
        <dbReference type="ARBA" id="ARBA00023027"/>
    </source>
</evidence>
<name>A0A162LZ12_9PROT</name>
<dbReference type="Proteomes" id="UP000075787">
    <property type="component" value="Unassembled WGS sequence"/>
</dbReference>
<dbReference type="PANTHER" id="PTHR10371:SF3">
    <property type="entry name" value="NADH DEHYDROGENASE [UBIQUINONE] FLAVOPROTEIN 2, MITOCHONDRIAL"/>
    <property type="match status" value="1"/>
</dbReference>
<comment type="catalytic activity">
    <reaction evidence="9">
        <text>a quinone + NADH + 5 H(+)(in) = a quinol + NAD(+) + 4 H(+)(out)</text>
        <dbReference type="Rhea" id="RHEA:57888"/>
        <dbReference type="ChEBI" id="CHEBI:15378"/>
        <dbReference type="ChEBI" id="CHEBI:24646"/>
        <dbReference type="ChEBI" id="CHEBI:57540"/>
        <dbReference type="ChEBI" id="CHEBI:57945"/>
        <dbReference type="ChEBI" id="CHEBI:132124"/>
    </reaction>
</comment>
<comment type="cofactor">
    <cofactor evidence="8">
        <name>[2Fe-2S] cluster</name>
        <dbReference type="ChEBI" id="CHEBI:190135"/>
    </cofactor>
</comment>
<dbReference type="GO" id="GO:0022804">
    <property type="term" value="F:active transmembrane transporter activity"/>
    <property type="evidence" value="ECO:0007669"/>
    <property type="project" value="UniProtKB-ARBA"/>
</dbReference>
<dbReference type="PROSITE" id="PS01099">
    <property type="entry name" value="COMPLEX1_24K"/>
    <property type="match status" value="1"/>
</dbReference>
<keyword evidence="2 10" id="KW-0001">2Fe-2S</keyword>
<evidence type="ECO:0000256" key="2">
    <source>
        <dbReference type="ARBA" id="ARBA00022714"/>
    </source>
</evidence>
<dbReference type="GO" id="GO:0022890">
    <property type="term" value="F:inorganic cation transmembrane transporter activity"/>
    <property type="evidence" value="ECO:0007669"/>
    <property type="project" value="UniProtKB-ARBA"/>
</dbReference>
<dbReference type="GO" id="GO:0003954">
    <property type="term" value="F:NADH dehydrogenase activity"/>
    <property type="evidence" value="ECO:0007669"/>
    <property type="project" value="TreeGrafter"/>
</dbReference>
<comment type="caution">
    <text evidence="12">The sequence shown here is derived from an EMBL/GenBank/DDBJ whole genome shotgun (WGS) entry which is preliminary data.</text>
</comment>
<sequence>MSDTKVEPASFTFTEENLAQAAKIIAKYPEGRQQSAVMPLLDLAQRQGDGWLPRVAMDYIADLLGMPPIRVYEVATFYTMYNLKPIGRHHVQVCTTTPCWLRGSDEVLGACKKHLGIEVGETTEDGLFTLAEVECLGACANAPMMQIGDDYYEDLDAELTVRVLEALKRGETPKPGPQTGRRRGSEPEGWQPSATQAAPGTAGGNDAA</sequence>
<dbReference type="CDD" id="cd03064">
    <property type="entry name" value="TRX_Fd_NuoE"/>
    <property type="match status" value="1"/>
</dbReference>
<comment type="cofactor">
    <cofactor evidence="10">
        <name>[2Fe-2S] cluster</name>
        <dbReference type="ChEBI" id="CHEBI:190135"/>
    </cofactor>
    <text evidence="10">Binds 1 [2Fe-2S] cluster.</text>
</comment>
<dbReference type="NCBIfam" id="TIGR01958">
    <property type="entry name" value="nuoE_fam"/>
    <property type="match status" value="1"/>
</dbReference>
<feature type="binding site" evidence="10">
    <location>
        <position position="135"/>
    </location>
    <ligand>
        <name>[2Fe-2S] cluster</name>
        <dbReference type="ChEBI" id="CHEBI:190135"/>
    </ligand>
</feature>
<dbReference type="AlphaFoldDB" id="A0A162LZ12"/>
<dbReference type="RefSeq" id="WP_062761419.1">
    <property type="nucleotide sequence ID" value="NZ_CP121045.1"/>
</dbReference>
<evidence type="ECO:0000256" key="8">
    <source>
        <dbReference type="ARBA" id="ARBA00034078"/>
    </source>
</evidence>
<feature type="binding site" evidence="10">
    <location>
        <position position="94"/>
    </location>
    <ligand>
        <name>[2Fe-2S] cluster</name>
        <dbReference type="ChEBI" id="CHEBI:190135"/>
    </ligand>
</feature>
<dbReference type="OrthoDB" id="9807941at2"/>
<evidence type="ECO:0000256" key="9">
    <source>
        <dbReference type="ARBA" id="ARBA00047712"/>
    </source>
</evidence>
<feature type="binding site" evidence="10">
    <location>
        <position position="139"/>
    </location>
    <ligand>
        <name>[2Fe-2S] cluster</name>
        <dbReference type="ChEBI" id="CHEBI:190135"/>
    </ligand>
</feature>
<dbReference type="Pfam" id="PF01257">
    <property type="entry name" value="2Fe-2S_thioredx"/>
    <property type="match status" value="1"/>
</dbReference>
<keyword evidence="5 10" id="KW-0408">Iron</keyword>
<dbReference type="GO" id="GO:0098796">
    <property type="term" value="C:membrane protein complex"/>
    <property type="evidence" value="ECO:0007669"/>
    <property type="project" value="UniProtKB-ARBA"/>
</dbReference>
<feature type="region of interest" description="Disordered" evidence="11">
    <location>
        <begin position="167"/>
        <end position="208"/>
    </location>
</feature>
<keyword evidence="4" id="KW-1278">Translocase</keyword>
<dbReference type="InterPro" id="IPR002023">
    <property type="entry name" value="NuoE-like"/>
</dbReference>
<dbReference type="EMBL" id="LPZR01000013">
    <property type="protein sequence ID" value="KYO57605.1"/>
    <property type="molecule type" value="Genomic_DNA"/>
</dbReference>
<keyword evidence="6 10" id="KW-0411">Iron-sulfur</keyword>
<gene>
    <name evidence="12" type="ORF">AUP44_02330</name>
</gene>
<keyword evidence="7" id="KW-0520">NAD</keyword>
<dbReference type="Gene3D" id="1.10.10.1590">
    <property type="entry name" value="NADH-quinone oxidoreductase subunit E"/>
    <property type="match status" value="1"/>
</dbReference>
<dbReference type="GO" id="GO:0046872">
    <property type="term" value="F:metal ion binding"/>
    <property type="evidence" value="ECO:0007669"/>
    <property type="project" value="UniProtKB-KW"/>
</dbReference>
<protein>
    <submittedName>
        <fullName evidence="12">NADH dehydrogenase</fullName>
    </submittedName>
</protein>
<dbReference type="InterPro" id="IPR041921">
    <property type="entry name" value="NuoE_N"/>
</dbReference>
<evidence type="ECO:0000256" key="3">
    <source>
        <dbReference type="ARBA" id="ARBA00022723"/>
    </source>
</evidence>
<dbReference type="PIRSF" id="PIRSF000216">
    <property type="entry name" value="NADH_DH_24kDa"/>
    <property type="match status" value="1"/>
</dbReference>